<dbReference type="PROSITE" id="PS00154">
    <property type="entry name" value="ATPASE_E1_E2"/>
    <property type="match status" value="1"/>
</dbReference>
<keyword evidence="9 15" id="KW-0067">ATP-binding</keyword>
<keyword evidence="8 15" id="KW-0547">Nucleotide-binding</keyword>
<evidence type="ECO:0000256" key="6">
    <source>
        <dbReference type="ARBA" id="ARBA00022692"/>
    </source>
</evidence>
<dbReference type="SUPFAM" id="SSF81653">
    <property type="entry name" value="Calcium ATPase, transduction domain A"/>
    <property type="match status" value="1"/>
</dbReference>
<dbReference type="InterPro" id="IPR023299">
    <property type="entry name" value="ATPase_P-typ_cyto_dom_N"/>
</dbReference>
<evidence type="ECO:0000256" key="15">
    <source>
        <dbReference type="RuleBase" id="RU362081"/>
    </source>
</evidence>
<dbReference type="PRINTS" id="PR00119">
    <property type="entry name" value="CATATPASE"/>
</dbReference>
<evidence type="ECO:0000256" key="1">
    <source>
        <dbReference type="ARBA" id="ARBA00004651"/>
    </source>
</evidence>
<evidence type="ECO:0000256" key="11">
    <source>
        <dbReference type="ARBA" id="ARBA00022967"/>
    </source>
</evidence>
<dbReference type="InterPro" id="IPR001757">
    <property type="entry name" value="P_typ_ATPase"/>
</dbReference>
<dbReference type="Pfam" id="PF12156">
    <property type="entry name" value="ATPase-cat_bd"/>
    <property type="match status" value="1"/>
</dbReference>
<dbReference type="InterPro" id="IPR027256">
    <property type="entry name" value="P-typ_ATPase_IB"/>
</dbReference>
<dbReference type="InterPro" id="IPR036163">
    <property type="entry name" value="HMA_dom_sf"/>
</dbReference>
<keyword evidence="6 15" id="KW-0812">Transmembrane</keyword>
<feature type="transmembrane region" description="Helical" evidence="15">
    <location>
        <begin position="248"/>
        <end position="265"/>
    </location>
</feature>
<dbReference type="Pfam" id="PF00702">
    <property type="entry name" value="Hydrolase"/>
    <property type="match status" value="1"/>
</dbReference>
<evidence type="ECO:0000256" key="8">
    <source>
        <dbReference type="ARBA" id="ARBA00022741"/>
    </source>
</evidence>
<dbReference type="Proteomes" id="UP000644441">
    <property type="component" value="Unassembled WGS sequence"/>
</dbReference>
<dbReference type="NCBIfam" id="TIGR01494">
    <property type="entry name" value="ATPase_P-type"/>
    <property type="match status" value="1"/>
</dbReference>
<evidence type="ECO:0000256" key="13">
    <source>
        <dbReference type="ARBA" id="ARBA00023065"/>
    </source>
</evidence>
<dbReference type="Pfam" id="PF00122">
    <property type="entry name" value="E1-E2_ATPase"/>
    <property type="match status" value="1"/>
</dbReference>
<dbReference type="Gene3D" id="3.40.1110.10">
    <property type="entry name" value="Calcium-transporting ATPase, cytoplasmic domain N"/>
    <property type="match status" value="1"/>
</dbReference>
<evidence type="ECO:0000256" key="9">
    <source>
        <dbReference type="ARBA" id="ARBA00022840"/>
    </source>
</evidence>
<dbReference type="RefSeq" id="WP_194855900.1">
    <property type="nucleotide sequence ID" value="NZ_ARXR01000011.1"/>
</dbReference>
<dbReference type="PROSITE" id="PS50846">
    <property type="entry name" value="HMA_2"/>
    <property type="match status" value="1"/>
</dbReference>
<keyword evidence="11" id="KW-1278">Translocase</keyword>
<dbReference type="InterPro" id="IPR059000">
    <property type="entry name" value="ATPase_P-type_domA"/>
</dbReference>
<feature type="transmembrane region" description="Helical" evidence="15">
    <location>
        <begin position="208"/>
        <end position="227"/>
    </location>
</feature>
<name>A0ABS0AG24_9GAMM</name>
<dbReference type="EMBL" id="ARXR01000011">
    <property type="protein sequence ID" value="MBF5053066.1"/>
    <property type="molecule type" value="Genomic_DNA"/>
</dbReference>
<dbReference type="Gene3D" id="3.40.50.1000">
    <property type="entry name" value="HAD superfamily/HAD-like"/>
    <property type="match status" value="1"/>
</dbReference>
<dbReference type="Pfam" id="PF00403">
    <property type="entry name" value="HMA"/>
    <property type="match status" value="1"/>
</dbReference>
<reference evidence="17 18" key="1">
    <citation type="submission" date="2012-09" db="EMBL/GenBank/DDBJ databases">
        <title>Genome Sequence of alkane-degrading Bacterium Alcanivorax venustensis ISO4.</title>
        <authorList>
            <person name="Lai Q."/>
            <person name="Shao Z."/>
        </authorList>
    </citation>
    <scope>NUCLEOTIDE SEQUENCE [LARGE SCALE GENOMIC DNA]</scope>
    <source>
        <strain evidence="17 18">ISO4</strain>
    </source>
</reference>
<evidence type="ECO:0000256" key="5">
    <source>
        <dbReference type="ARBA" id="ARBA00022553"/>
    </source>
</evidence>
<feature type="domain" description="HMA" evidence="16">
    <location>
        <begin position="90"/>
        <end position="155"/>
    </location>
</feature>
<feature type="transmembrane region" description="Helical" evidence="15">
    <location>
        <begin position="746"/>
        <end position="765"/>
    </location>
</feature>
<dbReference type="PANTHER" id="PTHR43520">
    <property type="entry name" value="ATP7, ISOFORM B"/>
    <property type="match status" value="1"/>
</dbReference>
<feature type="transmembrane region" description="Helical" evidence="15">
    <location>
        <begin position="422"/>
        <end position="442"/>
    </location>
</feature>
<dbReference type="InterPro" id="IPR006121">
    <property type="entry name" value="HMA_dom"/>
</dbReference>
<dbReference type="InterPro" id="IPR008250">
    <property type="entry name" value="ATPase_P-typ_transduc_dom_A_sf"/>
</dbReference>
<comment type="similarity">
    <text evidence="2 15">Belongs to the cation transport ATPase (P-type) (TC 3.A.3) family. Type IB subfamily.</text>
</comment>
<dbReference type="SUPFAM" id="SSF55008">
    <property type="entry name" value="HMA, heavy metal-associated domain"/>
    <property type="match status" value="1"/>
</dbReference>
<keyword evidence="5" id="KW-0597">Phosphoprotein</keyword>
<keyword evidence="3" id="KW-0813">Transport</keyword>
<feature type="transmembrane region" description="Helical" evidence="15">
    <location>
        <begin position="271"/>
        <end position="288"/>
    </location>
</feature>
<dbReference type="SUPFAM" id="SSF56784">
    <property type="entry name" value="HAD-like"/>
    <property type="match status" value="1"/>
</dbReference>
<keyword evidence="4 15" id="KW-1003">Cell membrane</keyword>
<dbReference type="PANTHER" id="PTHR43520:SF5">
    <property type="entry name" value="CATION-TRANSPORTING P-TYPE ATPASE-RELATED"/>
    <property type="match status" value="1"/>
</dbReference>
<keyword evidence="13" id="KW-0406">Ion transport</keyword>
<comment type="caution">
    <text evidence="17">The sequence shown here is derived from an EMBL/GenBank/DDBJ whole genome shotgun (WGS) entry which is preliminary data.</text>
</comment>
<dbReference type="NCBIfam" id="TIGR01525">
    <property type="entry name" value="ATPase-IB_hvy"/>
    <property type="match status" value="1"/>
</dbReference>
<dbReference type="Gene3D" id="2.70.150.10">
    <property type="entry name" value="Calcium-transporting ATPase, cytoplasmic transduction domain A"/>
    <property type="match status" value="1"/>
</dbReference>
<evidence type="ECO:0000256" key="3">
    <source>
        <dbReference type="ARBA" id="ARBA00022448"/>
    </source>
</evidence>
<keyword evidence="14 15" id="KW-0472">Membrane</keyword>
<evidence type="ECO:0000313" key="17">
    <source>
        <dbReference type="EMBL" id="MBF5053066.1"/>
    </source>
</evidence>
<protein>
    <submittedName>
        <fullName evidence="17">Cation-transporting P-type ATPase</fullName>
    </submittedName>
</protein>
<comment type="subcellular location">
    <subcellularLocation>
        <location evidence="1">Cell membrane</location>
        <topology evidence="1">Multi-pass membrane protein</topology>
    </subcellularLocation>
</comment>
<keyword evidence="7 15" id="KW-0479">Metal-binding</keyword>
<dbReference type="CDD" id="cd00371">
    <property type="entry name" value="HMA"/>
    <property type="match status" value="1"/>
</dbReference>
<gene>
    <name evidence="17" type="ORF">ISO4_01668</name>
</gene>
<keyword evidence="18" id="KW-1185">Reference proteome</keyword>
<evidence type="ECO:0000256" key="12">
    <source>
        <dbReference type="ARBA" id="ARBA00022989"/>
    </source>
</evidence>
<sequence>MSSACAHCGEPAAPELYVEQDAQRLPVCCPGCAGAMTLVHELGLDNYYRLRTGRARPHGGDEPGERERNLALFGMPELLAEHESVTPEGRRLTLSLSGLNCAACCWLIEKAAADIPGVVSVGTDLAAMELTLVYRRADAPAAVAERLDRLGYGVTLPGDPRGRALRRREQRRLLGRLALAGIGAMQAMMYSAALYIGAFDDGDQVYQWLFRLVGLLIATPVVFYAGWPFFQGAWRGLRAGSPGMDLPVALALSLAWGGSVVNMALGGEHVYFDSAAMFVFFLLLSRWLEQRQRHRVGAAWQQLKDALPLLVRRSTDGDEQWVTSRRVVAGDLLRLGQGEVLPVDAVVVEGQGQVEQAALTGEPLPCRRGPGDAVQAGGRLLEGTLLVRAAGPVGDSLVARIADQVARARSEPPPMVRDWRRVAPLFTVAVLALAALTFGLHWAAGPARAFEHALAVLVVTCPCALALAVPLSVSGGLGAALRHGVLVASPGQLLAVTGLRGVLFDKTGTLTSGHFRVIRHQPLGDGGHSEAVLLSIAAALERHHPHPLARAFDAYPDDPALADAEVLHQGAQGRRLGVLWRIGPDPFDDAGNAATRGATRLLLYENEQPRLRLWLSDEPRPEAAAVTRALGAQGWHLRLASGDGEGAVATLADTLGLDDWRARQTPEQKKAWLERLATEEGPQMMVGDGINDAPALLAASVSVATADASALARKAAGLYLLKPGLAPLAALPALARRVRRGIRQNLTWALAYNLTAVPLAVAGLVPPWAAALGMSASSLLVTVNASRIARWQSSSS</sequence>
<dbReference type="Gene3D" id="3.30.70.100">
    <property type="match status" value="1"/>
</dbReference>
<dbReference type="InterPro" id="IPR023298">
    <property type="entry name" value="ATPase_P-typ_TM_dom_sf"/>
</dbReference>
<feature type="transmembrane region" description="Helical" evidence="15">
    <location>
        <begin position="454"/>
        <end position="473"/>
    </location>
</feature>
<dbReference type="InterPro" id="IPR021993">
    <property type="entry name" value="ATPase-cat-bd"/>
</dbReference>
<evidence type="ECO:0000256" key="10">
    <source>
        <dbReference type="ARBA" id="ARBA00022842"/>
    </source>
</evidence>
<dbReference type="InterPro" id="IPR023214">
    <property type="entry name" value="HAD_sf"/>
</dbReference>
<evidence type="ECO:0000313" key="18">
    <source>
        <dbReference type="Proteomes" id="UP000644441"/>
    </source>
</evidence>
<evidence type="ECO:0000259" key="16">
    <source>
        <dbReference type="PROSITE" id="PS50846"/>
    </source>
</evidence>
<evidence type="ECO:0000256" key="14">
    <source>
        <dbReference type="ARBA" id="ARBA00023136"/>
    </source>
</evidence>
<dbReference type="InterPro" id="IPR036412">
    <property type="entry name" value="HAD-like_sf"/>
</dbReference>
<organism evidence="17 18">
    <name type="scientific">Alloalcanivorax venustensis ISO4</name>
    <dbReference type="NCBI Taxonomy" id="1177184"/>
    <lineage>
        <taxon>Bacteria</taxon>
        <taxon>Pseudomonadati</taxon>
        <taxon>Pseudomonadota</taxon>
        <taxon>Gammaproteobacteria</taxon>
        <taxon>Oceanospirillales</taxon>
        <taxon>Alcanivoracaceae</taxon>
        <taxon>Alloalcanivorax</taxon>
    </lineage>
</organism>
<evidence type="ECO:0000256" key="4">
    <source>
        <dbReference type="ARBA" id="ARBA00022475"/>
    </source>
</evidence>
<evidence type="ECO:0000256" key="7">
    <source>
        <dbReference type="ARBA" id="ARBA00022723"/>
    </source>
</evidence>
<keyword evidence="12 15" id="KW-1133">Transmembrane helix</keyword>
<accession>A0ABS0AG24</accession>
<evidence type="ECO:0000256" key="2">
    <source>
        <dbReference type="ARBA" id="ARBA00006024"/>
    </source>
</evidence>
<dbReference type="InterPro" id="IPR018303">
    <property type="entry name" value="ATPase_P-typ_P_site"/>
</dbReference>
<dbReference type="SUPFAM" id="SSF81665">
    <property type="entry name" value="Calcium ATPase, transmembrane domain M"/>
    <property type="match status" value="1"/>
</dbReference>
<proteinExistence type="inferred from homology"/>
<feature type="transmembrane region" description="Helical" evidence="15">
    <location>
        <begin position="173"/>
        <end position="196"/>
    </location>
</feature>
<keyword evidence="10" id="KW-0460">Magnesium</keyword>